<accession>A0A510J7C1</accession>
<evidence type="ECO:0000256" key="1">
    <source>
        <dbReference type="SAM" id="MobiDB-lite"/>
    </source>
</evidence>
<dbReference type="RefSeq" id="WP_026736812.1">
    <property type="nucleotide sequence ID" value="NZ_AP019822.1"/>
</dbReference>
<dbReference type="SUPFAM" id="SSF51230">
    <property type="entry name" value="Single hybrid motif"/>
    <property type="match status" value="1"/>
</dbReference>
<proteinExistence type="predicted"/>
<dbReference type="STRING" id="714315.GCA_000516535_00072"/>
<dbReference type="OrthoDB" id="9812676at2"/>
<gene>
    <name evidence="2" type="ORF">JCM16774_0067</name>
</gene>
<dbReference type="Gene3D" id="2.40.50.100">
    <property type="match status" value="1"/>
</dbReference>
<dbReference type="PANTHER" id="PTHR45266:SF3">
    <property type="entry name" value="OXALOACETATE DECARBOXYLASE ALPHA CHAIN"/>
    <property type="match status" value="1"/>
</dbReference>
<dbReference type="PROSITE" id="PS00188">
    <property type="entry name" value="BIOTIN"/>
    <property type="match status" value="1"/>
</dbReference>
<evidence type="ECO:0000313" key="3">
    <source>
        <dbReference type="Proteomes" id="UP000321606"/>
    </source>
</evidence>
<dbReference type="PANTHER" id="PTHR45266">
    <property type="entry name" value="OXALOACETATE DECARBOXYLASE ALPHA CHAIN"/>
    <property type="match status" value="1"/>
</dbReference>
<dbReference type="AlphaFoldDB" id="A0A510J7C1"/>
<dbReference type="FunFam" id="2.40.50.100:FF:000003">
    <property type="entry name" value="Acetyl-CoA carboxylase biotin carboxyl carrier protein"/>
    <property type="match status" value="1"/>
</dbReference>
<dbReference type="KEGG" id="lgo:JCM16774_0067"/>
<sequence length="122" mass="13010">MIKVYKIKIGEKVYEVEVEAVSEKEGKIEAESAKEVKEEKPKETVKPQVSEGNTKVEAPMQGLVVSVDVSAGQKVKAGETLIVLEAMKMENPIVAPVDGTVAGIHVSKGDTVETGTLMVSLS</sequence>
<dbReference type="PROSITE" id="PS50968">
    <property type="entry name" value="BIOTINYL_LIPOYL"/>
    <property type="match status" value="1"/>
</dbReference>
<dbReference type="CDD" id="cd06850">
    <property type="entry name" value="biotinyl_domain"/>
    <property type="match status" value="1"/>
</dbReference>
<evidence type="ECO:0000313" key="2">
    <source>
        <dbReference type="EMBL" id="BBM35162.1"/>
    </source>
</evidence>
<dbReference type="InterPro" id="IPR001882">
    <property type="entry name" value="Biotin_BS"/>
</dbReference>
<dbReference type="InterPro" id="IPR000089">
    <property type="entry name" value="Biotin_lipoyl"/>
</dbReference>
<protein>
    <submittedName>
        <fullName evidence="2">Biotin-requiring enzyme</fullName>
    </submittedName>
</protein>
<name>A0A510J7C1_9FUSO</name>
<feature type="region of interest" description="Disordered" evidence="1">
    <location>
        <begin position="24"/>
        <end position="53"/>
    </location>
</feature>
<dbReference type="InterPro" id="IPR011053">
    <property type="entry name" value="Single_hybrid_motif"/>
</dbReference>
<organism evidence="2 3">
    <name type="scientific">Pseudoleptotrichia goodfellowii</name>
    <dbReference type="NCBI Taxonomy" id="157692"/>
    <lineage>
        <taxon>Bacteria</taxon>
        <taxon>Fusobacteriati</taxon>
        <taxon>Fusobacteriota</taxon>
        <taxon>Fusobacteriia</taxon>
        <taxon>Fusobacteriales</taxon>
        <taxon>Leptotrichiaceae</taxon>
        <taxon>Pseudoleptotrichia</taxon>
    </lineage>
</organism>
<dbReference type="Proteomes" id="UP000321606">
    <property type="component" value="Chromosome"/>
</dbReference>
<reference evidence="2 3" key="1">
    <citation type="submission" date="2019-07" db="EMBL/GenBank/DDBJ databases">
        <title>Complete Genome Sequence of Leptotrichia goodfellowii Strain JCM 16774.</title>
        <authorList>
            <person name="Watanabe S."/>
            <person name="Cui L."/>
        </authorList>
    </citation>
    <scope>NUCLEOTIDE SEQUENCE [LARGE SCALE GENOMIC DNA]</scope>
    <source>
        <strain evidence="2 3">JCM16774</strain>
    </source>
</reference>
<feature type="compositionally biased region" description="Basic and acidic residues" evidence="1">
    <location>
        <begin position="24"/>
        <end position="45"/>
    </location>
</feature>
<dbReference type="InterPro" id="IPR050709">
    <property type="entry name" value="Biotin_Carboxyl_Carrier/Decarb"/>
</dbReference>
<dbReference type="EMBL" id="AP019822">
    <property type="protein sequence ID" value="BBM35162.1"/>
    <property type="molecule type" value="Genomic_DNA"/>
</dbReference>
<dbReference type="Pfam" id="PF00364">
    <property type="entry name" value="Biotin_lipoyl"/>
    <property type="match status" value="1"/>
</dbReference>